<dbReference type="PATRIC" id="fig|294.133.peg.4231"/>
<gene>
    <name evidence="1" type="ORF">VD17_21975</name>
</gene>
<reference evidence="1 2" key="1">
    <citation type="submission" date="2015-03" db="EMBL/GenBank/DDBJ databases">
        <title>Comparative genomics of Pseudomonas insights into diversity of traits involved in vanlence and defense.</title>
        <authorList>
            <person name="Qin Y."/>
        </authorList>
    </citation>
    <scope>NUCLEOTIDE SEQUENCE [LARGE SCALE GENOMIC DNA]</scope>
    <source>
        <strain evidence="1 2">H24</strain>
    </source>
</reference>
<accession>A0A0F4V6R7</accession>
<evidence type="ECO:0000313" key="1">
    <source>
        <dbReference type="EMBL" id="KJZ63652.1"/>
    </source>
</evidence>
<sequence>MTAIALLNADNEPYIVSDSLITAEGPDPDKNKSVWLPAQGQIKSEWIEVDQPDANTIKIFHITRLGRKCFTLPDNTGILAFADSCEAAYSFWDKLSDKINTNKSYDNLSRPSLNTLHDTISGLGNDAHKFSLLGILIDENSRRVPFIHNPTIQLTTKNFGTCYICGTGASQLAEIIKAKDQAITAELRSKKISITEDLAEHISAEMLYQESDISNGYDKETPLAAFCGGFYEWHKIDPVGVRTMPSRVDLHFLILEGKLILSRIYLIEQMQTLGKTALERYATSVITLGCKFFEVPKDVPYNEYSKFVSDEHENIGVFIKSTFSLYDEDKKNKTPKRLSGKTNSDTLRHLFPTPLQIDRTRIIIGNNEDTSISSRWHAEECGFIPITIKLIDDQLVVHISNNLINYAWKAVQRLNQ</sequence>
<dbReference type="AlphaFoldDB" id="A0A0F4V6R7"/>
<dbReference type="EMBL" id="LACH01000052">
    <property type="protein sequence ID" value="KJZ63652.1"/>
    <property type="molecule type" value="Genomic_DNA"/>
</dbReference>
<dbReference type="OrthoDB" id="6947896at2"/>
<evidence type="ECO:0000313" key="2">
    <source>
        <dbReference type="Proteomes" id="UP000033400"/>
    </source>
</evidence>
<organism evidence="1 2">
    <name type="scientific">Pseudomonas fluorescens</name>
    <dbReference type="NCBI Taxonomy" id="294"/>
    <lineage>
        <taxon>Bacteria</taxon>
        <taxon>Pseudomonadati</taxon>
        <taxon>Pseudomonadota</taxon>
        <taxon>Gammaproteobacteria</taxon>
        <taxon>Pseudomonadales</taxon>
        <taxon>Pseudomonadaceae</taxon>
        <taxon>Pseudomonas</taxon>
    </lineage>
</organism>
<dbReference type="Proteomes" id="UP000033400">
    <property type="component" value="Unassembled WGS sequence"/>
</dbReference>
<dbReference type="RefSeq" id="WP_046055640.1">
    <property type="nucleotide sequence ID" value="NZ_LACH01000052.1"/>
</dbReference>
<proteinExistence type="predicted"/>
<protein>
    <submittedName>
        <fullName evidence="1">Uncharacterized protein</fullName>
    </submittedName>
</protein>
<name>A0A0F4V6R7_PSEFL</name>
<comment type="caution">
    <text evidence="1">The sequence shown here is derived from an EMBL/GenBank/DDBJ whole genome shotgun (WGS) entry which is preliminary data.</text>
</comment>